<dbReference type="Pfam" id="PF17298">
    <property type="entry name" value="DUF5349"/>
    <property type="match status" value="2"/>
</dbReference>
<dbReference type="Proteomes" id="UP000510647">
    <property type="component" value="Chromosome 2"/>
</dbReference>
<evidence type="ECO:0000313" key="3">
    <source>
        <dbReference type="Proteomes" id="UP000510647"/>
    </source>
</evidence>
<keyword evidence="3" id="KW-1185">Reference proteome</keyword>
<evidence type="ECO:0000313" key="2">
    <source>
        <dbReference type="EMBL" id="QLQ79108.1"/>
    </source>
</evidence>
<reference evidence="2 3" key="1">
    <citation type="submission" date="2020-06" db="EMBL/GenBank/DDBJ databases">
        <title>The yeast mating-type switching endonuclease HO is a domesticated member of an unorthodox homing genetic element family.</title>
        <authorList>
            <person name="Coughlan A.Y."/>
            <person name="Lombardi L."/>
            <person name="Braun-Galleani S."/>
            <person name="Martos A.R."/>
            <person name="Galeote V."/>
            <person name="Bigey F."/>
            <person name="Dequin S."/>
            <person name="Byrne K.P."/>
            <person name="Wolfe K.H."/>
        </authorList>
    </citation>
    <scope>NUCLEOTIDE SEQUENCE [LARGE SCALE GENOMIC DNA]</scope>
    <source>
        <strain evidence="2 3">CBS2947</strain>
    </source>
</reference>
<proteinExistence type="predicted"/>
<name>A0A7H9HMW0_9SACH</name>
<dbReference type="EMBL" id="CP059268">
    <property type="protein sequence ID" value="QLQ79108.1"/>
    <property type="molecule type" value="Genomic_DNA"/>
</dbReference>
<evidence type="ECO:0000256" key="1">
    <source>
        <dbReference type="SAM" id="MobiDB-lite"/>
    </source>
</evidence>
<feature type="region of interest" description="Disordered" evidence="1">
    <location>
        <begin position="134"/>
        <end position="157"/>
    </location>
</feature>
<dbReference type="InterPro" id="IPR035257">
    <property type="entry name" value="DUF5349"/>
</dbReference>
<protein>
    <submittedName>
        <fullName evidence="2">Uncharacterized protein</fullName>
    </submittedName>
</protein>
<accession>A0A7H9HMW0</accession>
<dbReference type="OrthoDB" id="4067282at2759"/>
<sequence length="320" mass="33691">MPGKIESIPFLSQIEDVDKYLIEYRSLKLAPSGNASGYHQLRSHSSEVLGKAGETYESVVAYGSMVGRKKYTGNQGYRYSNAKYGVQYSGAQQNAMIANHFKQVYPQTGYNGSGSGSNLALDQLSSFMMPNRISQQPKVNHSGGSSPSPVPSRVDTTLSAGSSISSYSSNAEHASANAQFGTSHASQFQNFLDSGLVSSSSIVSGIPSNTNIYNLGNGNIHGYSSSSLVAERSNSGGTPLSFEPGVSTPVLVPEPISSDRVTGEVNLGGFEAPTASISANPANNMLMSDYSVGWGSNHATTSSNTSGAFGIWNNDMSVWS</sequence>
<dbReference type="AlphaFoldDB" id="A0A7H9HMW0"/>
<organism evidence="2 3">
    <name type="scientific">Torulaspora globosa</name>
    <dbReference type="NCBI Taxonomy" id="48254"/>
    <lineage>
        <taxon>Eukaryota</taxon>
        <taxon>Fungi</taxon>
        <taxon>Dikarya</taxon>
        <taxon>Ascomycota</taxon>
        <taxon>Saccharomycotina</taxon>
        <taxon>Saccharomycetes</taxon>
        <taxon>Saccharomycetales</taxon>
        <taxon>Saccharomycetaceae</taxon>
        <taxon>Torulaspora</taxon>
    </lineage>
</organism>
<gene>
    <name evidence="2" type="ORF">HG537_0B04560</name>
</gene>